<proteinExistence type="inferred from homology"/>
<dbReference type="OrthoDB" id="7064009at2"/>
<name>A0A1V2I7L3_9ACTN</name>
<dbReference type="InterPro" id="IPR036291">
    <property type="entry name" value="NAD(P)-bd_dom_sf"/>
</dbReference>
<dbReference type="FunFam" id="3.40.50.720:FF:000084">
    <property type="entry name" value="Short-chain dehydrogenase reductase"/>
    <property type="match status" value="1"/>
</dbReference>
<dbReference type="GO" id="GO:0016491">
    <property type="term" value="F:oxidoreductase activity"/>
    <property type="evidence" value="ECO:0007669"/>
    <property type="project" value="UniProtKB-KW"/>
</dbReference>
<dbReference type="InterPro" id="IPR002347">
    <property type="entry name" value="SDR_fam"/>
</dbReference>
<evidence type="ECO:0008006" key="5">
    <source>
        <dbReference type="Google" id="ProtNLM"/>
    </source>
</evidence>
<dbReference type="Proteomes" id="UP000188929">
    <property type="component" value="Unassembled WGS sequence"/>
</dbReference>
<dbReference type="PRINTS" id="PR00080">
    <property type="entry name" value="SDRFAMILY"/>
</dbReference>
<keyword evidence="2" id="KW-0560">Oxidoreductase</keyword>
<evidence type="ECO:0000256" key="2">
    <source>
        <dbReference type="ARBA" id="ARBA00023002"/>
    </source>
</evidence>
<sequence>MATPGTVFQPDTLAGRRALVTGGSRGIGAEIVTTLASIGAEVRIASNDAEGMERVVRQVKEAGGTASAVFVDLADRSAVADLAAANTDLDILVNNAAPDQKPIPFSATPDEVWDLHYTLNVFTPVSLIRTIAPAMAERGGGSVVCTSSISTHTPAPAIAPYASSKAAMETIIRVLAMEFGPRNVRCNAVAPSMTPTERIAGMLANPDFRARAVSRVPLGRLCEPSDTAAAVAWLCSDAAPFVNGQVIVVDGGATAGLFMPMPTSS</sequence>
<dbReference type="PRINTS" id="PR00081">
    <property type="entry name" value="GDHRDH"/>
</dbReference>
<dbReference type="EMBL" id="MOMC01000043">
    <property type="protein sequence ID" value="ONH28034.1"/>
    <property type="molecule type" value="Genomic_DNA"/>
</dbReference>
<dbReference type="PANTHER" id="PTHR43639:SF1">
    <property type="entry name" value="SHORT-CHAIN DEHYDROGENASE_REDUCTASE FAMILY PROTEIN"/>
    <property type="match status" value="1"/>
</dbReference>
<keyword evidence="4" id="KW-1185">Reference proteome</keyword>
<dbReference type="Pfam" id="PF13561">
    <property type="entry name" value="adh_short_C2"/>
    <property type="match status" value="1"/>
</dbReference>
<dbReference type="CDD" id="cd05233">
    <property type="entry name" value="SDR_c"/>
    <property type="match status" value="1"/>
</dbReference>
<evidence type="ECO:0000256" key="1">
    <source>
        <dbReference type="ARBA" id="ARBA00006484"/>
    </source>
</evidence>
<comment type="caution">
    <text evidence="3">The sequence shown here is derived from an EMBL/GenBank/DDBJ whole genome shotgun (WGS) entry which is preliminary data.</text>
</comment>
<dbReference type="Gene3D" id="3.40.50.720">
    <property type="entry name" value="NAD(P)-binding Rossmann-like Domain"/>
    <property type="match status" value="1"/>
</dbReference>
<organism evidence="3 4">
    <name type="scientific">Pseudofrankia asymbiotica</name>
    <dbReference type="NCBI Taxonomy" id="1834516"/>
    <lineage>
        <taxon>Bacteria</taxon>
        <taxon>Bacillati</taxon>
        <taxon>Actinomycetota</taxon>
        <taxon>Actinomycetes</taxon>
        <taxon>Frankiales</taxon>
        <taxon>Frankiaceae</taxon>
        <taxon>Pseudofrankia</taxon>
    </lineage>
</organism>
<dbReference type="AlphaFoldDB" id="A0A1V2I7L3"/>
<dbReference type="PANTHER" id="PTHR43639">
    <property type="entry name" value="OXIDOREDUCTASE, SHORT-CHAIN DEHYDROGENASE/REDUCTASE FAMILY (AFU_ORTHOLOGUE AFUA_5G02870)"/>
    <property type="match status" value="1"/>
</dbReference>
<evidence type="ECO:0000313" key="3">
    <source>
        <dbReference type="EMBL" id="ONH28034.1"/>
    </source>
</evidence>
<dbReference type="STRING" id="1834516.BL253_20760"/>
<accession>A0A1V2I7L3</accession>
<dbReference type="RefSeq" id="WP_076818843.1">
    <property type="nucleotide sequence ID" value="NZ_MOMC01000043.1"/>
</dbReference>
<dbReference type="PROSITE" id="PS00061">
    <property type="entry name" value="ADH_SHORT"/>
    <property type="match status" value="1"/>
</dbReference>
<comment type="similarity">
    <text evidence="1">Belongs to the short-chain dehydrogenases/reductases (SDR) family.</text>
</comment>
<dbReference type="SUPFAM" id="SSF51735">
    <property type="entry name" value="NAD(P)-binding Rossmann-fold domains"/>
    <property type="match status" value="1"/>
</dbReference>
<evidence type="ECO:0000313" key="4">
    <source>
        <dbReference type="Proteomes" id="UP000188929"/>
    </source>
</evidence>
<reference evidence="4" key="1">
    <citation type="submission" date="2016-10" db="EMBL/GenBank/DDBJ databases">
        <title>Frankia sp. NRRL B-16386 Genome sequencing.</title>
        <authorList>
            <person name="Ghodhbane-Gtari F."/>
            <person name="Swanson E."/>
            <person name="Gueddou A."/>
            <person name="Hezbri K."/>
            <person name="Ktari K."/>
            <person name="Nouioui I."/>
            <person name="Morris K."/>
            <person name="Simpson S."/>
            <person name="Abebe-Akele F."/>
            <person name="Thomas K."/>
            <person name="Gtari M."/>
            <person name="Tisa L.S."/>
        </authorList>
    </citation>
    <scope>NUCLEOTIDE SEQUENCE [LARGE SCALE GENOMIC DNA]</scope>
    <source>
        <strain evidence="4">NRRL B-16386</strain>
    </source>
</reference>
<dbReference type="InterPro" id="IPR020904">
    <property type="entry name" value="Sc_DH/Rdtase_CS"/>
</dbReference>
<protein>
    <recommendedName>
        <fullName evidence="5">Short-chain dehydrogenase</fullName>
    </recommendedName>
</protein>
<gene>
    <name evidence="3" type="ORF">BL253_20760</name>
</gene>